<gene>
    <name evidence="1" type="ORF">OUZ56_031594</name>
</gene>
<organism evidence="1 2">
    <name type="scientific">Daphnia magna</name>
    <dbReference type="NCBI Taxonomy" id="35525"/>
    <lineage>
        <taxon>Eukaryota</taxon>
        <taxon>Metazoa</taxon>
        <taxon>Ecdysozoa</taxon>
        <taxon>Arthropoda</taxon>
        <taxon>Crustacea</taxon>
        <taxon>Branchiopoda</taxon>
        <taxon>Diplostraca</taxon>
        <taxon>Cladocera</taxon>
        <taxon>Anomopoda</taxon>
        <taxon>Daphniidae</taxon>
        <taxon>Daphnia</taxon>
    </lineage>
</organism>
<evidence type="ECO:0000313" key="1">
    <source>
        <dbReference type="EMBL" id="KAK4016635.1"/>
    </source>
</evidence>
<evidence type="ECO:0000313" key="2">
    <source>
        <dbReference type="Proteomes" id="UP001234178"/>
    </source>
</evidence>
<comment type="caution">
    <text evidence="1">The sequence shown here is derived from an EMBL/GenBank/DDBJ whole genome shotgun (WGS) entry which is preliminary data.</text>
</comment>
<sequence length="63" mass="7432">MLTSLNEEEIFNSNTLNSATSGKEKSVKYCGLRKKCVRNHWRNEDQSNHTCNNFQIKKKRMQL</sequence>
<protein>
    <submittedName>
        <fullName evidence="1">Uncharacterized protein</fullName>
    </submittedName>
</protein>
<dbReference type="EMBL" id="JAOYFB010000005">
    <property type="protein sequence ID" value="KAK4016635.1"/>
    <property type="molecule type" value="Genomic_DNA"/>
</dbReference>
<reference evidence="1 2" key="1">
    <citation type="journal article" date="2023" name="Nucleic Acids Res.">
        <title>The hologenome of Daphnia magna reveals possible DNA methylation and microbiome-mediated evolution of the host genome.</title>
        <authorList>
            <person name="Chaturvedi A."/>
            <person name="Li X."/>
            <person name="Dhandapani V."/>
            <person name="Marshall H."/>
            <person name="Kissane S."/>
            <person name="Cuenca-Cambronero M."/>
            <person name="Asole G."/>
            <person name="Calvet F."/>
            <person name="Ruiz-Romero M."/>
            <person name="Marangio P."/>
            <person name="Guigo R."/>
            <person name="Rago D."/>
            <person name="Mirbahai L."/>
            <person name="Eastwood N."/>
            <person name="Colbourne J.K."/>
            <person name="Zhou J."/>
            <person name="Mallon E."/>
            <person name="Orsini L."/>
        </authorList>
    </citation>
    <scope>NUCLEOTIDE SEQUENCE [LARGE SCALE GENOMIC DNA]</scope>
    <source>
        <strain evidence="1">LRV0_1</strain>
    </source>
</reference>
<accession>A0ABQ9ZUN7</accession>
<name>A0ABQ9ZUN7_9CRUS</name>
<proteinExistence type="predicted"/>
<keyword evidence="2" id="KW-1185">Reference proteome</keyword>
<dbReference type="Proteomes" id="UP001234178">
    <property type="component" value="Unassembled WGS sequence"/>
</dbReference>